<name>A0A517XRD6_9BACT</name>
<dbReference type="SUPFAM" id="SSF53756">
    <property type="entry name" value="UDP-Glycosyltransferase/glycogen phosphorylase"/>
    <property type="match status" value="1"/>
</dbReference>
<gene>
    <name evidence="3" type="primary">rfaF_1</name>
    <name evidence="3" type="ORF">ETAA1_20240</name>
</gene>
<dbReference type="GO" id="GO:0009244">
    <property type="term" value="P:lipopolysaccharide core region biosynthetic process"/>
    <property type="evidence" value="ECO:0007669"/>
    <property type="project" value="TreeGrafter"/>
</dbReference>
<dbReference type="GO" id="GO:0005829">
    <property type="term" value="C:cytosol"/>
    <property type="evidence" value="ECO:0007669"/>
    <property type="project" value="TreeGrafter"/>
</dbReference>
<evidence type="ECO:0000313" key="3">
    <source>
        <dbReference type="EMBL" id="QDU20081.1"/>
    </source>
</evidence>
<keyword evidence="1" id="KW-0328">Glycosyltransferase</keyword>
<dbReference type="PANTHER" id="PTHR30160">
    <property type="entry name" value="TETRAACYLDISACCHARIDE 4'-KINASE-RELATED"/>
    <property type="match status" value="1"/>
</dbReference>
<dbReference type="Proteomes" id="UP000319576">
    <property type="component" value="Chromosome"/>
</dbReference>
<dbReference type="CDD" id="cd03789">
    <property type="entry name" value="GT9_LPS_heptosyltransferase"/>
    <property type="match status" value="1"/>
</dbReference>
<protein>
    <submittedName>
        <fullName evidence="3">ADP-heptose--LPS heptosyltransferase 2</fullName>
        <ecNumber evidence="3">2.-.-.-</ecNumber>
    </submittedName>
</protein>
<dbReference type="KEGG" id="uli:ETAA1_20240"/>
<dbReference type="GO" id="GO:0008713">
    <property type="term" value="F:ADP-heptose-lipopolysaccharide heptosyltransferase activity"/>
    <property type="evidence" value="ECO:0007669"/>
    <property type="project" value="TreeGrafter"/>
</dbReference>
<dbReference type="InterPro" id="IPR051199">
    <property type="entry name" value="LPS_LOS_Heptosyltrfase"/>
</dbReference>
<reference evidence="3 4" key="1">
    <citation type="submission" date="2019-02" db="EMBL/GenBank/DDBJ databases">
        <title>Deep-cultivation of Planctomycetes and their phenomic and genomic characterization uncovers novel biology.</title>
        <authorList>
            <person name="Wiegand S."/>
            <person name="Jogler M."/>
            <person name="Boedeker C."/>
            <person name="Pinto D."/>
            <person name="Vollmers J."/>
            <person name="Rivas-Marin E."/>
            <person name="Kohn T."/>
            <person name="Peeters S.H."/>
            <person name="Heuer A."/>
            <person name="Rast P."/>
            <person name="Oberbeckmann S."/>
            <person name="Bunk B."/>
            <person name="Jeske O."/>
            <person name="Meyerdierks A."/>
            <person name="Storesund J.E."/>
            <person name="Kallscheuer N."/>
            <person name="Luecker S."/>
            <person name="Lage O.M."/>
            <person name="Pohl T."/>
            <person name="Merkel B.J."/>
            <person name="Hornburger P."/>
            <person name="Mueller R.-W."/>
            <person name="Bruemmer F."/>
            <person name="Labrenz M."/>
            <person name="Spormann A.M."/>
            <person name="Op den Camp H."/>
            <person name="Overmann J."/>
            <person name="Amann R."/>
            <person name="Jetten M.S.M."/>
            <person name="Mascher T."/>
            <person name="Medema M.H."/>
            <person name="Devos D.P."/>
            <person name="Kaster A.-K."/>
            <person name="Ovreas L."/>
            <person name="Rohde M."/>
            <person name="Galperin M.Y."/>
            <person name="Jogler C."/>
        </authorList>
    </citation>
    <scope>NUCLEOTIDE SEQUENCE [LARGE SCALE GENOMIC DNA]</scope>
    <source>
        <strain evidence="3 4">ETA_A1</strain>
    </source>
</reference>
<evidence type="ECO:0000256" key="2">
    <source>
        <dbReference type="ARBA" id="ARBA00022679"/>
    </source>
</evidence>
<dbReference type="EMBL" id="CP036273">
    <property type="protein sequence ID" value="QDU20081.1"/>
    <property type="molecule type" value="Genomic_DNA"/>
</dbReference>
<keyword evidence="4" id="KW-1185">Reference proteome</keyword>
<accession>A0A517XRD6</accession>
<keyword evidence="2 3" id="KW-0808">Transferase</keyword>
<dbReference type="InterPro" id="IPR002201">
    <property type="entry name" value="Glyco_trans_9"/>
</dbReference>
<proteinExistence type="predicted"/>
<evidence type="ECO:0000256" key="1">
    <source>
        <dbReference type="ARBA" id="ARBA00022676"/>
    </source>
</evidence>
<dbReference type="AlphaFoldDB" id="A0A517XRD6"/>
<sequence>MTPERIALIKPSALGDVVHALPVLTALRRSYPAAHITWVVNAAYEPLLIGHPDLTDTLAFDRGAVRKGWRAAAAYSARFAAELRGRRFDLVLDLQGLLRSGLMTLATGARRRVGFANAREGARFAYTQRVKVPDADRIHAVDRYWRVAEAVGAGDGPKGFHVPLRPDAVSWANEQLAALPRPLVAVGVGARWVTKRWPPGHFAALLRRAHAHSGGSTVFVGGGDDSPMSQEAARGLTGPSLDLTGKTSLPQLAAVLAACDVMLSNDTGPLHLAAALGRPCVAPYTCTRAAKHGPYGSPAGGVETTVPCGGSYLKTCPHGFVCFAELTPDRLWPPLAEALDAWPRPSRSA</sequence>
<organism evidence="3 4">
    <name type="scientific">Urbifossiella limnaea</name>
    <dbReference type="NCBI Taxonomy" id="2528023"/>
    <lineage>
        <taxon>Bacteria</taxon>
        <taxon>Pseudomonadati</taxon>
        <taxon>Planctomycetota</taxon>
        <taxon>Planctomycetia</taxon>
        <taxon>Gemmatales</taxon>
        <taxon>Gemmataceae</taxon>
        <taxon>Urbifossiella</taxon>
    </lineage>
</organism>
<dbReference type="EC" id="2.-.-.-" evidence="3"/>
<dbReference type="Pfam" id="PF01075">
    <property type="entry name" value="Glyco_transf_9"/>
    <property type="match status" value="1"/>
</dbReference>
<evidence type="ECO:0000313" key="4">
    <source>
        <dbReference type="Proteomes" id="UP000319576"/>
    </source>
</evidence>
<dbReference type="OrthoDB" id="9797795at2"/>
<dbReference type="Gene3D" id="3.40.50.2000">
    <property type="entry name" value="Glycogen Phosphorylase B"/>
    <property type="match status" value="2"/>
</dbReference>
<dbReference type="RefSeq" id="WP_145237038.1">
    <property type="nucleotide sequence ID" value="NZ_CP036273.1"/>
</dbReference>